<dbReference type="GO" id="GO:0005886">
    <property type="term" value="C:plasma membrane"/>
    <property type="evidence" value="ECO:0007669"/>
    <property type="project" value="UniProtKB-SubCell"/>
</dbReference>
<dbReference type="PANTHER" id="PTHR30203">
    <property type="entry name" value="OUTER MEMBRANE CATION EFFLUX PROTEIN"/>
    <property type="match status" value="1"/>
</dbReference>
<dbReference type="PANTHER" id="PTHR30203:SF33">
    <property type="entry name" value="BLR4455 PROTEIN"/>
    <property type="match status" value="1"/>
</dbReference>
<keyword evidence="2" id="KW-0449">Lipoprotein</keyword>
<dbReference type="Pfam" id="PF02321">
    <property type="entry name" value="OEP"/>
    <property type="match status" value="2"/>
</dbReference>
<evidence type="ECO:0000313" key="5">
    <source>
        <dbReference type="Proteomes" id="UP000253104"/>
    </source>
</evidence>
<name>A0A2Z5N7H5_BURPY</name>
<evidence type="ECO:0000256" key="1">
    <source>
        <dbReference type="ARBA" id="ARBA00007613"/>
    </source>
</evidence>
<sequence>MVCVALSAAMLAGCAVGPDFVRPAPPQVNGYSREPLPEQTVASDVHGGEAQRFVQGRDISGEWWTLFRSPALNAIIERVLAANPSLQAAQAALRVANEERYAGEGSLFPTVSAGTSITRERISAASLGTGNRIPVFTLKTASVNVTYLLDIWGGTRRRIESLTAQAEFQRFELEASYLTLTSNVVMTAMQDASLRAQIAATQEIIDIETQELAGLKREFAIGATANTAVLAQAAALAQARAQLPPLQKQLAQTRDQLTAYLGRFPSEEPTETFDLESLQLPDTLPVSLPSQLVEQRPDIRASEALLHAASAEVGVATANMLPQLTLSAAYGSASANALFGPGTAIWNLGAGLMQPLFEGGTLLHRRRAAIAAFDETAAQYRNTVITAFQNVADALRSLQSDANAVNAEVAAERAAADSLAASQRQFRCGAISHFALLDAERTYQQARISEVRARATRYSDVVALFQALGGGWWNRADVTEDGGKAGSPDDHGPSRNTYRPAKQDMVPAR</sequence>
<gene>
    <name evidence="4" type="ORF">CUJ89_34350</name>
</gene>
<dbReference type="GO" id="GO:0015562">
    <property type="term" value="F:efflux transmembrane transporter activity"/>
    <property type="evidence" value="ECO:0007669"/>
    <property type="project" value="InterPro"/>
</dbReference>
<comment type="similarity">
    <text evidence="1 2">Belongs to the outer membrane factor (OMF) (TC 1.B.17) family.</text>
</comment>
<organism evidence="4 5">
    <name type="scientific">Burkholderia pyrrocinia</name>
    <name type="common">Pseudomonas pyrrocinia</name>
    <dbReference type="NCBI Taxonomy" id="60550"/>
    <lineage>
        <taxon>Bacteria</taxon>
        <taxon>Pseudomonadati</taxon>
        <taxon>Pseudomonadota</taxon>
        <taxon>Betaproteobacteria</taxon>
        <taxon>Burkholderiales</taxon>
        <taxon>Burkholderiaceae</taxon>
        <taxon>Burkholderia</taxon>
        <taxon>Burkholderia cepacia complex</taxon>
    </lineage>
</organism>
<dbReference type="Gene3D" id="2.20.200.10">
    <property type="entry name" value="Outer membrane efflux proteins (OEP)"/>
    <property type="match status" value="1"/>
</dbReference>
<dbReference type="NCBIfam" id="TIGR01845">
    <property type="entry name" value="outer_NodT"/>
    <property type="match status" value="1"/>
</dbReference>
<evidence type="ECO:0000256" key="2">
    <source>
        <dbReference type="RuleBase" id="RU362097"/>
    </source>
</evidence>
<keyword evidence="2" id="KW-0812">Transmembrane</keyword>
<accession>A0A2Z5N7H5</accession>
<dbReference type="AlphaFoldDB" id="A0A2Z5N7H5"/>
<dbReference type="Proteomes" id="UP000253104">
    <property type="component" value="Chromosome mHSR5_C"/>
</dbReference>
<keyword evidence="2" id="KW-0472">Membrane</keyword>
<feature type="region of interest" description="Disordered" evidence="3">
    <location>
        <begin position="479"/>
        <end position="509"/>
    </location>
</feature>
<keyword evidence="2" id="KW-0564">Palmitate</keyword>
<protein>
    <submittedName>
        <fullName evidence="4">RND transporter</fullName>
    </submittedName>
</protein>
<evidence type="ECO:0000313" key="4">
    <source>
        <dbReference type="EMBL" id="AXF25541.1"/>
    </source>
</evidence>
<proteinExistence type="inferred from homology"/>
<dbReference type="Gene3D" id="1.20.1600.10">
    <property type="entry name" value="Outer membrane efflux proteins (OEP)"/>
    <property type="match status" value="1"/>
</dbReference>
<dbReference type="SUPFAM" id="SSF56954">
    <property type="entry name" value="Outer membrane efflux proteins (OEP)"/>
    <property type="match status" value="1"/>
</dbReference>
<comment type="subcellular location">
    <subcellularLocation>
        <location evidence="2">Cell membrane</location>
        <topology evidence="2">Lipid-anchor</topology>
    </subcellularLocation>
</comment>
<dbReference type="InterPro" id="IPR003423">
    <property type="entry name" value="OMP_efflux"/>
</dbReference>
<feature type="compositionally biased region" description="Basic and acidic residues" evidence="3">
    <location>
        <begin position="479"/>
        <end position="493"/>
    </location>
</feature>
<dbReference type="OrthoDB" id="9770517at2"/>
<dbReference type="EMBL" id="CP024904">
    <property type="protein sequence ID" value="AXF25541.1"/>
    <property type="molecule type" value="Genomic_DNA"/>
</dbReference>
<dbReference type="InterPro" id="IPR010131">
    <property type="entry name" value="MdtP/NodT-like"/>
</dbReference>
<reference evidence="4 5" key="1">
    <citation type="journal article" date="2018" name="ISME J.">
        <title>Involvement of Burkholderiaceae and sulfurous volatiles in disease-suppressive soils.</title>
        <authorList>
            <person name="Carrion V.J."/>
            <person name="Cordovez V."/>
            <person name="Tyc O."/>
            <person name="Etalo D.W."/>
            <person name="de Bruijn I."/>
            <person name="de Jager V.C."/>
            <person name="Medema M.H."/>
            <person name="Eberl L."/>
            <person name="Raaijmakers J.M."/>
        </authorList>
    </citation>
    <scope>NUCLEOTIDE SEQUENCE [LARGE SCALE GENOMIC DNA]</scope>
    <source>
        <strain evidence="5">mHSR5</strain>
    </source>
</reference>
<keyword evidence="2" id="KW-1134">Transmembrane beta strand</keyword>
<evidence type="ECO:0000256" key="3">
    <source>
        <dbReference type="SAM" id="MobiDB-lite"/>
    </source>
</evidence>